<reference evidence="1" key="1">
    <citation type="submission" date="2021-01" db="EMBL/GenBank/DDBJ databases">
        <title>Enterococcus.</title>
        <authorList>
            <person name="Du X."/>
            <person name="Wang N."/>
        </authorList>
    </citation>
    <scope>NUCLEOTIDE SEQUENCE [LARGE SCALE GENOMIC DNA]</scope>
    <source>
        <strain evidence="1">T90-2</strain>
    </source>
</reference>
<evidence type="ECO:0000313" key="1">
    <source>
        <dbReference type="EMBL" id="QQV79571.1"/>
    </source>
</evidence>
<proteinExistence type="predicted"/>
<accession>A0A974S6M8</accession>
<organism evidence="1">
    <name type="scientific">Enterococcus faecalis</name>
    <name type="common">Streptococcus faecalis</name>
    <dbReference type="NCBI Taxonomy" id="1351"/>
    <lineage>
        <taxon>Bacteria</taxon>
        <taxon>Bacillati</taxon>
        <taxon>Bacillota</taxon>
        <taxon>Bacilli</taxon>
        <taxon>Lactobacillales</taxon>
        <taxon>Enterococcaceae</taxon>
        <taxon>Enterococcus</taxon>
    </lineage>
</organism>
<protein>
    <submittedName>
        <fullName evidence="1">Uncharacterized protein</fullName>
    </submittedName>
</protein>
<dbReference type="EMBL" id="CP068242">
    <property type="protein sequence ID" value="QQV79571.1"/>
    <property type="molecule type" value="Genomic_DNA"/>
</dbReference>
<dbReference type="AlphaFoldDB" id="A0A974S6M8"/>
<sequence>MDAVDFQASVLLVHGKGNKDRYVPFWFICTRRLKGLLREWPRAINDKNIKNIRMSLLIIMVNKSRQQGLNMS</sequence>
<gene>
    <name evidence="1" type="ORF">JG559_12640</name>
</gene>
<name>A0A974S6M8_ENTFL</name>